<dbReference type="RefSeq" id="XP_019703758.1">
    <property type="nucleotide sequence ID" value="XM_019848199.1"/>
</dbReference>
<keyword evidence="7" id="KW-1185">Reference proteome</keyword>
<dbReference type="AlphaFoldDB" id="A0A6J0PEC5"/>
<evidence type="ECO:0000313" key="7">
    <source>
        <dbReference type="Proteomes" id="UP000504607"/>
    </source>
</evidence>
<evidence type="ECO:0000256" key="1">
    <source>
        <dbReference type="ARBA" id="ARBA00022605"/>
    </source>
</evidence>
<evidence type="ECO:0000313" key="8">
    <source>
        <dbReference type="RefSeq" id="XP_019703758.1"/>
    </source>
</evidence>
<feature type="region of interest" description="Disordered" evidence="6">
    <location>
        <begin position="1"/>
        <end position="29"/>
    </location>
</feature>
<keyword evidence="4" id="KW-0418">Kinase</keyword>
<gene>
    <name evidence="8" type="primary">LOC109505479</name>
</gene>
<dbReference type="InterPro" id="IPR020568">
    <property type="entry name" value="Ribosomal_Su5_D2-typ_SF"/>
</dbReference>
<dbReference type="PANTHER" id="PTHR20861">
    <property type="entry name" value="HOMOSERINE/4-DIPHOSPHOCYTIDYL-2-C-METHYL-D-ERYTHRITOL KINASE"/>
    <property type="match status" value="1"/>
</dbReference>
<evidence type="ECO:0000256" key="4">
    <source>
        <dbReference type="ARBA" id="ARBA00022777"/>
    </source>
</evidence>
<keyword evidence="2" id="KW-0808">Transferase</keyword>
<dbReference type="Proteomes" id="UP000504607">
    <property type="component" value="Chromosome 2"/>
</dbReference>
<dbReference type="Gene3D" id="3.30.230.10">
    <property type="match status" value="1"/>
</dbReference>
<protein>
    <submittedName>
        <fullName evidence="8">Homoserine kinase-like</fullName>
    </submittedName>
</protein>
<dbReference type="OrthoDB" id="195231at2759"/>
<keyword evidence="1" id="KW-0028">Amino-acid biosynthesis</keyword>
<dbReference type="PANTHER" id="PTHR20861:SF1">
    <property type="entry name" value="HOMOSERINE KINASE"/>
    <property type="match status" value="1"/>
</dbReference>
<proteinExistence type="predicted"/>
<organism evidence="7 8">
    <name type="scientific">Elaeis guineensis var. tenera</name>
    <name type="common">Oil palm</name>
    <dbReference type="NCBI Taxonomy" id="51953"/>
    <lineage>
        <taxon>Eukaryota</taxon>
        <taxon>Viridiplantae</taxon>
        <taxon>Streptophyta</taxon>
        <taxon>Embryophyta</taxon>
        <taxon>Tracheophyta</taxon>
        <taxon>Spermatophyta</taxon>
        <taxon>Magnoliopsida</taxon>
        <taxon>Liliopsida</taxon>
        <taxon>Arecaceae</taxon>
        <taxon>Arecoideae</taxon>
        <taxon>Cocoseae</taxon>
        <taxon>Elaeidinae</taxon>
        <taxon>Elaeis</taxon>
    </lineage>
</organism>
<keyword evidence="5" id="KW-0067">ATP-binding</keyword>
<name>A0A6J0PEC5_ELAGV</name>
<dbReference type="InParanoid" id="A0A6J0PEC5"/>
<dbReference type="GO" id="GO:0008652">
    <property type="term" value="P:amino acid biosynthetic process"/>
    <property type="evidence" value="ECO:0007669"/>
    <property type="project" value="UniProtKB-KW"/>
</dbReference>
<dbReference type="InterPro" id="IPR014721">
    <property type="entry name" value="Ribsml_uS5_D2-typ_fold_subgr"/>
</dbReference>
<keyword evidence="3" id="KW-0547">Nucleotide-binding</keyword>
<sequence>MTTKTPPLLSSGSSATKPPRLPSPGFGATNPPRLSSPASAFHSVTTFASATITNLGPGFDFLDCAIDGVGDIIVVTVDPTVSVGILSISSISSITASATKLSYDSLWNCTGMAAMRVLGVCSIGLSLHLEKGLPSAAASAPASPVQPSVRP</sequence>
<evidence type="ECO:0000256" key="3">
    <source>
        <dbReference type="ARBA" id="ARBA00022741"/>
    </source>
</evidence>
<reference evidence="8" key="1">
    <citation type="submission" date="2025-08" db="UniProtKB">
        <authorList>
            <consortium name="RefSeq"/>
        </authorList>
    </citation>
    <scope>IDENTIFICATION</scope>
</reference>
<evidence type="ECO:0000256" key="2">
    <source>
        <dbReference type="ARBA" id="ARBA00022679"/>
    </source>
</evidence>
<evidence type="ECO:0000256" key="5">
    <source>
        <dbReference type="ARBA" id="ARBA00022840"/>
    </source>
</evidence>
<dbReference type="GO" id="GO:0016301">
    <property type="term" value="F:kinase activity"/>
    <property type="evidence" value="ECO:0007669"/>
    <property type="project" value="UniProtKB-KW"/>
</dbReference>
<dbReference type="GO" id="GO:0005524">
    <property type="term" value="F:ATP binding"/>
    <property type="evidence" value="ECO:0007669"/>
    <property type="project" value="UniProtKB-KW"/>
</dbReference>
<dbReference type="SUPFAM" id="SSF54211">
    <property type="entry name" value="Ribosomal protein S5 domain 2-like"/>
    <property type="match status" value="1"/>
</dbReference>
<evidence type="ECO:0000256" key="6">
    <source>
        <dbReference type="SAM" id="MobiDB-lite"/>
    </source>
</evidence>
<feature type="compositionally biased region" description="Polar residues" evidence="6">
    <location>
        <begin position="1"/>
        <end position="16"/>
    </location>
</feature>
<accession>A0A6J0PEC5</accession>